<comment type="cofactor">
    <cofactor evidence="4">
        <name>Zn(2+)</name>
        <dbReference type="ChEBI" id="CHEBI:29105"/>
    </cofactor>
    <text evidence="4">Binds 1 zinc ion per subunit.</text>
</comment>
<organism evidence="9 10">
    <name type="scientific">Rothia mucilaginosa</name>
    <dbReference type="NCBI Taxonomy" id="43675"/>
    <lineage>
        <taxon>Bacteria</taxon>
        <taxon>Bacillati</taxon>
        <taxon>Actinomycetota</taxon>
        <taxon>Actinomycetes</taxon>
        <taxon>Micrococcales</taxon>
        <taxon>Micrococcaceae</taxon>
        <taxon>Rothia</taxon>
    </lineage>
</organism>
<dbReference type="GO" id="GO:0046514">
    <property type="term" value="P:ceramide catabolic process"/>
    <property type="evidence" value="ECO:0007669"/>
    <property type="project" value="InterPro"/>
</dbReference>
<keyword evidence="2 5" id="KW-0378">Hydrolase</keyword>
<dbReference type="GO" id="GO:0046512">
    <property type="term" value="P:sphingosine biosynthetic process"/>
    <property type="evidence" value="ECO:0007669"/>
    <property type="project" value="TreeGrafter"/>
</dbReference>
<feature type="binding site" evidence="4">
    <location>
        <position position="538"/>
    </location>
    <ligand>
        <name>Zn(2+)</name>
        <dbReference type="ChEBI" id="CHEBI:29105"/>
    </ligand>
</feature>
<keyword evidence="4" id="KW-0862">Zinc</keyword>
<feature type="binding site" evidence="4">
    <location>
        <position position="182"/>
    </location>
    <ligand>
        <name>Zn(2+)</name>
        <dbReference type="ChEBI" id="CHEBI:29105"/>
    </ligand>
</feature>
<evidence type="ECO:0000259" key="8">
    <source>
        <dbReference type="Pfam" id="PF17048"/>
    </source>
</evidence>
<dbReference type="GO" id="GO:0017040">
    <property type="term" value="F:N-acylsphingosine amidohydrolase activity"/>
    <property type="evidence" value="ECO:0007669"/>
    <property type="project" value="UniProtKB-UniRule"/>
</dbReference>
<dbReference type="InterPro" id="IPR031329">
    <property type="entry name" value="NEUT/ALK_ceramidase_N"/>
</dbReference>
<reference evidence="10" key="1">
    <citation type="submission" date="2017-09" db="EMBL/GenBank/DDBJ databases">
        <title>FDA dAtabase for Regulatory Grade micrObial Sequences (FDA-ARGOS): Supporting development and validation of Infectious Disease Dx tests.</title>
        <authorList>
            <person name="Minogue T."/>
            <person name="Wolcott M."/>
            <person name="Wasieloski L."/>
            <person name="Aguilar W."/>
            <person name="Moore D."/>
            <person name="Tallon L."/>
            <person name="Sadzewicz L."/>
            <person name="Ott S."/>
            <person name="Zhao X."/>
            <person name="Nagaraj S."/>
            <person name="Vavikolanu K."/>
            <person name="Aluvathingal J."/>
            <person name="Nadendla S."/>
            <person name="Sichtig H."/>
        </authorList>
    </citation>
    <scope>NUCLEOTIDE SEQUENCE [LARGE SCALE GENOMIC DNA]</scope>
    <source>
        <strain evidence="10">FDAARGOS_369</strain>
    </source>
</reference>
<evidence type="ECO:0000256" key="5">
    <source>
        <dbReference type="RuleBase" id="RU366019"/>
    </source>
</evidence>
<dbReference type="Proteomes" id="UP000218628">
    <property type="component" value="Chromosome"/>
</dbReference>
<evidence type="ECO:0000313" key="9">
    <source>
        <dbReference type="EMBL" id="ATF63532.1"/>
    </source>
</evidence>
<evidence type="ECO:0000256" key="1">
    <source>
        <dbReference type="ARBA" id="ARBA00009835"/>
    </source>
</evidence>
<comment type="similarity">
    <text evidence="1 5">Belongs to the neutral ceramidase family.</text>
</comment>
<dbReference type="EMBL" id="CP023510">
    <property type="protein sequence ID" value="ATF63532.1"/>
    <property type="molecule type" value="Genomic_DNA"/>
</dbReference>
<comment type="catalytic activity">
    <reaction evidence="5">
        <text>an N-acylsphing-4-enine + H2O = sphing-4-enine + a fatty acid</text>
        <dbReference type="Rhea" id="RHEA:20856"/>
        <dbReference type="ChEBI" id="CHEBI:15377"/>
        <dbReference type="ChEBI" id="CHEBI:28868"/>
        <dbReference type="ChEBI" id="CHEBI:52639"/>
        <dbReference type="ChEBI" id="CHEBI:57756"/>
        <dbReference type="EC" id="3.5.1.23"/>
    </reaction>
</comment>
<name>A0A291DG90_9MICC</name>
<dbReference type="PANTHER" id="PTHR12670">
    <property type="entry name" value="CERAMIDASE"/>
    <property type="match status" value="1"/>
</dbReference>
<evidence type="ECO:0000313" key="10">
    <source>
        <dbReference type="Proteomes" id="UP000218628"/>
    </source>
</evidence>
<feature type="domain" description="Neutral/alkaline non-lysosomal ceramidase N-terminal" evidence="7">
    <location>
        <begin position="90"/>
        <end position="567"/>
    </location>
</feature>
<evidence type="ECO:0000256" key="2">
    <source>
        <dbReference type="ARBA" id="ARBA00022801"/>
    </source>
</evidence>
<feature type="binding site" evidence="4">
    <location>
        <position position="290"/>
    </location>
    <ligand>
        <name>Zn(2+)</name>
        <dbReference type="ChEBI" id="CHEBI:29105"/>
    </ligand>
</feature>
<keyword evidence="5" id="KW-0746">Sphingolipid metabolism</keyword>
<sequence length="727" mass="78574">MHITPITSGRVTTGGTQLSSGTAQPHESEQNPSSTAGEQKRSSVFSRFKAPVHSLARIGAACLIAASAILPAGQIATAAPASQRSIATPYLVGAGAADITGEPGEVGFMGYGETSQKGSGVHTRQYARAFIAVDRASGKRNLIVVLDTLTSWQSLRDELVKRIRAEFGSVYDESNIMITATHTHATPGGITHQSLYNITTLGFHQDTFNAQVDGSLKAIRQATKDLAPGNLTISSSKLTGVGVNRSREAFNLDSPEIRSKLPGGTDPTNMTLRLERNGKTRAVLNWYAIHPTSLTSKNTLISSDNKGYAEYLLETQDHGVDRNVPGSGDGFVAAFANANAGDVSPNTWLRPGQGPTNDQFKNVKIQGEKQANAVRSQLKSAGTPVGKGLDSRISYFNFSGMNVDAKYTGSGHNERTCQGFLGTSFGAGSTEDGGGGWDAYKEGSGRPSILGTLVFTPSAAQARCQQPKGILFSAKNGTIIQEKYPVQIMRFGDYYLLGMPGEFTGAVGVQYRQDAAKLFGVPESHIILQGYTNAYDHYVTTPEEYDSQQYEGGATLFGRYTSSAFRQTINVVGTSLKNGTPLGIGDRPNDRRPVASLQGKVVYDTPMFGMRYGQVTQQPQDAIAGREEVTARFAGAHPNNNMHHDGSYFVIERRVGNTWRYYTGDNNPDTFFEWKRIGVSASQVTVRWKVPANTPKGQYRIRYYGNAKKNSKTITPFEGQTRVFQVA</sequence>
<evidence type="ECO:0000256" key="6">
    <source>
        <dbReference type="SAM" id="MobiDB-lite"/>
    </source>
</evidence>
<dbReference type="GO" id="GO:0046872">
    <property type="term" value="F:metal ion binding"/>
    <property type="evidence" value="ECO:0007669"/>
    <property type="project" value="UniProtKB-KW"/>
</dbReference>
<dbReference type="PANTHER" id="PTHR12670:SF1">
    <property type="entry name" value="NEUTRAL CERAMIDASE"/>
    <property type="match status" value="1"/>
</dbReference>
<evidence type="ECO:0000259" key="7">
    <source>
        <dbReference type="Pfam" id="PF04734"/>
    </source>
</evidence>
<feature type="binding site" evidence="4">
    <location>
        <position position="502"/>
    </location>
    <ligand>
        <name>Zn(2+)</name>
        <dbReference type="ChEBI" id="CHEBI:29105"/>
    </ligand>
</feature>
<dbReference type="EC" id="3.5.1.23" evidence="5"/>
<evidence type="ECO:0000256" key="3">
    <source>
        <dbReference type="PIRSR" id="PIRSR606823-1"/>
    </source>
</evidence>
<proteinExistence type="inferred from homology"/>
<protein>
    <recommendedName>
        <fullName evidence="5">Neutral ceramidase</fullName>
        <ecNumber evidence="5">3.5.1.23</ecNumber>
    </recommendedName>
</protein>
<feature type="domain" description="Neutral/alkaline non-lysosomal ceramidase C-terminal" evidence="8">
    <location>
        <begin position="576"/>
        <end position="726"/>
    </location>
</feature>
<dbReference type="InterPro" id="IPR006823">
    <property type="entry name" value="Ceramidase_alk"/>
</dbReference>
<keyword evidence="4" id="KW-0479">Metal-binding</keyword>
<dbReference type="GO" id="GO:0005576">
    <property type="term" value="C:extracellular region"/>
    <property type="evidence" value="ECO:0007669"/>
    <property type="project" value="TreeGrafter"/>
</dbReference>
<dbReference type="Pfam" id="PF17048">
    <property type="entry name" value="Ceramidse_alk_C"/>
    <property type="match status" value="1"/>
</dbReference>
<dbReference type="InterPro" id="IPR031331">
    <property type="entry name" value="NEUT/ALK_ceramidase_C"/>
</dbReference>
<evidence type="ECO:0000256" key="4">
    <source>
        <dbReference type="PIRSR" id="PIRSR606823-2"/>
    </source>
</evidence>
<dbReference type="AlphaFoldDB" id="A0A291DG90"/>
<dbReference type="GO" id="GO:0042759">
    <property type="term" value="P:long-chain fatty acid biosynthetic process"/>
    <property type="evidence" value="ECO:0007669"/>
    <property type="project" value="TreeGrafter"/>
</dbReference>
<gene>
    <name evidence="9" type="ORF">CO690_07515</name>
</gene>
<dbReference type="Pfam" id="PF04734">
    <property type="entry name" value="Ceramidase_alk"/>
    <property type="match status" value="1"/>
</dbReference>
<feature type="region of interest" description="Disordered" evidence="6">
    <location>
        <begin position="1"/>
        <end position="42"/>
    </location>
</feature>
<dbReference type="InterPro" id="IPR038445">
    <property type="entry name" value="NCDase_C_sf"/>
</dbReference>
<dbReference type="GO" id="GO:0016020">
    <property type="term" value="C:membrane"/>
    <property type="evidence" value="ECO:0007669"/>
    <property type="project" value="GOC"/>
</dbReference>
<keyword evidence="5" id="KW-0443">Lipid metabolism</keyword>
<accession>A0A291DG90</accession>
<feature type="active site" description="Nucleophile" evidence="3">
    <location>
        <position position="344"/>
    </location>
</feature>
<dbReference type="Gene3D" id="2.60.40.2300">
    <property type="entry name" value="Neutral/alkaline non-lysosomal ceramidase, C-terminal domain"/>
    <property type="match status" value="1"/>
</dbReference>